<keyword evidence="1" id="KW-1133">Transmembrane helix</keyword>
<evidence type="ECO:0000313" key="2">
    <source>
        <dbReference type="EMBL" id="KAF1767820.1"/>
    </source>
</evidence>
<keyword evidence="1" id="KW-0812">Transmembrane</keyword>
<reference evidence="2 3" key="1">
    <citation type="submission" date="2019-12" db="EMBL/GenBank/DDBJ databases">
        <title>Chromosome-level assembly of the Caenorhabditis remanei genome.</title>
        <authorList>
            <person name="Teterina A.A."/>
            <person name="Willis J.H."/>
            <person name="Phillips P.C."/>
        </authorList>
    </citation>
    <scope>NUCLEOTIDE SEQUENCE [LARGE SCALE GENOMIC DNA]</scope>
    <source>
        <strain evidence="2 3">PX506</strain>
        <tissue evidence="2">Whole organism</tissue>
    </source>
</reference>
<accession>A0A6A5HI51</accession>
<dbReference type="Proteomes" id="UP000483820">
    <property type="component" value="Chromosome II"/>
</dbReference>
<dbReference type="CTD" id="9804687"/>
<dbReference type="GeneID" id="9804687"/>
<protein>
    <submittedName>
        <fullName evidence="2">Uncharacterized protein</fullName>
    </submittedName>
</protein>
<proteinExistence type="predicted"/>
<dbReference type="EMBL" id="WUAV01000002">
    <property type="protein sequence ID" value="KAF1767820.1"/>
    <property type="molecule type" value="Genomic_DNA"/>
</dbReference>
<organism evidence="2 3">
    <name type="scientific">Caenorhabditis remanei</name>
    <name type="common">Caenorhabditis vulgaris</name>
    <dbReference type="NCBI Taxonomy" id="31234"/>
    <lineage>
        <taxon>Eukaryota</taxon>
        <taxon>Metazoa</taxon>
        <taxon>Ecdysozoa</taxon>
        <taxon>Nematoda</taxon>
        <taxon>Chromadorea</taxon>
        <taxon>Rhabditida</taxon>
        <taxon>Rhabditina</taxon>
        <taxon>Rhabditomorpha</taxon>
        <taxon>Rhabditoidea</taxon>
        <taxon>Rhabditidae</taxon>
        <taxon>Peloderinae</taxon>
        <taxon>Caenorhabditis</taxon>
    </lineage>
</organism>
<comment type="caution">
    <text evidence="2">The sequence shown here is derived from an EMBL/GenBank/DDBJ whole genome shotgun (WGS) entry which is preliminary data.</text>
</comment>
<dbReference type="RefSeq" id="XP_003107256.2">
    <property type="nucleotide sequence ID" value="XM_003107208.2"/>
</dbReference>
<dbReference type="AlphaFoldDB" id="A0A6A5HI51"/>
<evidence type="ECO:0000256" key="1">
    <source>
        <dbReference type="SAM" id="Phobius"/>
    </source>
</evidence>
<feature type="transmembrane region" description="Helical" evidence="1">
    <location>
        <begin position="88"/>
        <end position="112"/>
    </location>
</feature>
<gene>
    <name evidence="2" type="ORF">GCK72_007779</name>
</gene>
<keyword evidence="1" id="KW-0472">Membrane</keyword>
<name>A0A6A5HI51_CAERE</name>
<sequence length="144" mass="16361">MPSKNDVEQFVEQLIAYGFEQTAPASEIEQGKKNYNKLSSEKQQEAYDGLKPHCDKYFKTDNYKNGKKDSYGYGICCDILGMCGMSGWLIFLIILIVLLCLAGAAAAFWFFYYKRKMGGRDEEKEIESTANTANTQHDISVETY</sequence>
<evidence type="ECO:0000313" key="3">
    <source>
        <dbReference type="Proteomes" id="UP000483820"/>
    </source>
</evidence>
<dbReference type="KEGG" id="crq:GCK72_007779"/>